<evidence type="ECO:0000313" key="3">
    <source>
        <dbReference type="Proteomes" id="UP000579250"/>
    </source>
</evidence>
<organism evidence="2 3">
    <name type="scientific">Actinomadura latina</name>
    <dbReference type="NCBI Taxonomy" id="163603"/>
    <lineage>
        <taxon>Bacteria</taxon>
        <taxon>Bacillati</taxon>
        <taxon>Actinomycetota</taxon>
        <taxon>Actinomycetes</taxon>
        <taxon>Streptosporangiales</taxon>
        <taxon>Thermomonosporaceae</taxon>
        <taxon>Actinomadura</taxon>
    </lineage>
</organism>
<keyword evidence="1" id="KW-0472">Membrane</keyword>
<feature type="transmembrane region" description="Helical" evidence="1">
    <location>
        <begin position="67"/>
        <end position="87"/>
    </location>
</feature>
<keyword evidence="3" id="KW-1185">Reference proteome</keyword>
<dbReference type="RefSeq" id="WP_067631652.1">
    <property type="nucleotide sequence ID" value="NZ_JAAXPI010000024.1"/>
</dbReference>
<comment type="caution">
    <text evidence="2">The sequence shown here is derived from an EMBL/GenBank/DDBJ whole genome shotgun (WGS) entry which is preliminary data.</text>
</comment>
<dbReference type="Proteomes" id="UP000579250">
    <property type="component" value="Unassembled WGS sequence"/>
</dbReference>
<proteinExistence type="predicted"/>
<protein>
    <submittedName>
        <fullName evidence="2">Uncharacterized protein</fullName>
    </submittedName>
</protein>
<dbReference type="EMBL" id="JAAXPI010000024">
    <property type="protein sequence ID" value="NKZ05685.1"/>
    <property type="molecule type" value="Genomic_DNA"/>
</dbReference>
<feature type="transmembrane region" description="Helical" evidence="1">
    <location>
        <begin position="93"/>
        <end position="112"/>
    </location>
</feature>
<accession>A0A846Z4U1</accession>
<evidence type="ECO:0000313" key="2">
    <source>
        <dbReference type="EMBL" id="NKZ05685.1"/>
    </source>
</evidence>
<reference evidence="2 3" key="1">
    <citation type="submission" date="2020-04" db="EMBL/GenBank/DDBJ databases">
        <title>MicrobeNet Type strains.</title>
        <authorList>
            <person name="Nicholson A.C."/>
        </authorList>
    </citation>
    <scope>NUCLEOTIDE SEQUENCE [LARGE SCALE GENOMIC DNA]</scope>
    <source>
        <strain evidence="2 3">ATCC BAA-277</strain>
    </source>
</reference>
<gene>
    <name evidence="2" type="ORF">HGB48_18320</name>
</gene>
<keyword evidence="1" id="KW-1133">Transmembrane helix</keyword>
<dbReference type="AlphaFoldDB" id="A0A846Z4U1"/>
<evidence type="ECO:0000256" key="1">
    <source>
        <dbReference type="SAM" id="Phobius"/>
    </source>
</evidence>
<feature type="transmembrane region" description="Helical" evidence="1">
    <location>
        <begin position="6"/>
        <end position="26"/>
    </location>
</feature>
<name>A0A846Z4U1_9ACTN</name>
<keyword evidence="1" id="KW-0812">Transmembrane</keyword>
<sequence length="122" mass="13061">MSFEAVFVACYALVIVLSALGLHRLGRRDSSAWTSRALAGHRRQAPAPPETTPADWPHSEVGRLHTLVALIMAAASLTLALVELFRHHNAAELAVLGLTAVVAAAALLDLTAKFTRDRTGRD</sequence>